<feature type="compositionally biased region" description="Polar residues" evidence="1">
    <location>
        <begin position="458"/>
        <end position="476"/>
    </location>
</feature>
<feature type="compositionally biased region" description="Polar residues" evidence="1">
    <location>
        <begin position="506"/>
        <end position="518"/>
    </location>
</feature>
<dbReference type="HOGENOM" id="CLU_028483_0_0_1"/>
<dbReference type="OrthoDB" id="5404004at2759"/>
<evidence type="ECO:0000256" key="1">
    <source>
        <dbReference type="SAM" id="MobiDB-lite"/>
    </source>
</evidence>
<evidence type="ECO:0000313" key="3">
    <source>
        <dbReference type="Proteomes" id="UP000030143"/>
    </source>
</evidence>
<feature type="compositionally biased region" description="Polar residues" evidence="1">
    <location>
        <begin position="208"/>
        <end position="218"/>
    </location>
</feature>
<dbReference type="GeneID" id="27680679"/>
<feature type="region of interest" description="Disordered" evidence="1">
    <location>
        <begin position="156"/>
        <end position="184"/>
    </location>
</feature>
<comment type="caution">
    <text evidence="2">The sequence shown here is derived from an EMBL/GenBank/DDBJ whole genome shotgun (WGS) entry which is preliminary data.</text>
</comment>
<feature type="compositionally biased region" description="Polar residues" evidence="1">
    <location>
        <begin position="414"/>
        <end position="429"/>
    </location>
</feature>
<feature type="compositionally biased region" description="Low complexity" evidence="1">
    <location>
        <begin position="221"/>
        <end position="230"/>
    </location>
</feature>
<keyword evidence="3" id="KW-1185">Reference proteome</keyword>
<dbReference type="AlphaFoldDB" id="A0A0A2IQ31"/>
<accession>A0A0A2IQ31</accession>
<evidence type="ECO:0000313" key="2">
    <source>
        <dbReference type="EMBL" id="KGO56382.1"/>
    </source>
</evidence>
<dbReference type="VEuPathDB" id="FungiDB:PEXP_052920"/>
<reference evidence="2 3" key="1">
    <citation type="journal article" date="2015" name="Mol. Plant Microbe Interact.">
        <title>Genome, transcriptome, and functional analyses of Penicillium expansum provide new insights into secondary metabolism and pathogenicity.</title>
        <authorList>
            <person name="Ballester A.R."/>
            <person name="Marcet-Houben M."/>
            <person name="Levin E."/>
            <person name="Sela N."/>
            <person name="Selma-Lazaro C."/>
            <person name="Carmona L."/>
            <person name="Wisniewski M."/>
            <person name="Droby S."/>
            <person name="Gonzalez-Candelas L."/>
            <person name="Gabaldon T."/>
        </authorList>
    </citation>
    <scope>NUCLEOTIDE SEQUENCE [LARGE SCALE GENOMIC DNA]</scope>
    <source>
        <strain evidence="2 3">MD-8</strain>
    </source>
</reference>
<dbReference type="EMBL" id="JQFZ01000170">
    <property type="protein sequence ID" value="KGO56382.1"/>
    <property type="molecule type" value="Genomic_DNA"/>
</dbReference>
<feature type="compositionally biased region" description="Basic and acidic residues" evidence="1">
    <location>
        <begin position="480"/>
        <end position="497"/>
    </location>
</feature>
<gene>
    <name evidence="2" type="ORF">PEX2_079890</name>
</gene>
<protein>
    <submittedName>
        <fullName evidence="2">Uncharacterized protein</fullName>
    </submittedName>
</protein>
<feature type="compositionally biased region" description="Polar residues" evidence="1">
    <location>
        <begin position="156"/>
        <end position="173"/>
    </location>
</feature>
<proteinExistence type="predicted"/>
<dbReference type="RefSeq" id="XP_016598177.1">
    <property type="nucleotide sequence ID" value="XM_016745259.1"/>
</dbReference>
<feature type="region of interest" description="Disordered" evidence="1">
    <location>
        <begin position="198"/>
        <end position="230"/>
    </location>
</feature>
<feature type="compositionally biased region" description="Polar residues" evidence="1">
    <location>
        <begin position="298"/>
        <end position="328"/>
    </location>
</feature>
<dbReference type="PhylomeDB" id="A0A0A2IQ31"/>
<name>A0A0A2IQ31_PENEN</name>
<feature type="compositionally biased region" description="Basic and acidic residues" evidence="1">
    <location>
        <begin position="445"/>
        <end position="455"/>
    </location>
</feature>
<feature type="compositionally biased region" description="Polar residues" evidence="1">
    <location>
        <begin position="374"/>
        <end position="385"/>
    </location>
</feature>
<organism evidence="2 3">
    <name type="scientific">Penicillium expansum</name>
    <name type="common">Blue mold rot fungus</name>
    <dbReference type="NCBI Taxonomy" id="27334"/>
    <lineage>
        <taxon>Eukaryota</taxon>
        <taxon>Fungi</taxon>
        <taxon>Dikarya</taxon>
        <taxon>Ascomycota</taxon>
        <taxon>Pezizomycotina</taxon>
        <taxon>Eurotiomycetes</taxon>
        <taxon>Eurotiomycetidae</taxon>
        <taxon>Eurotiales</taxon>
        <taxon>Aspergillaceae</taxon>
        <taxon>Penicillium</taxon>
    </lineage>
</organism>
<dbReference type="Proteomes" id="UP000030143">
    <property type="component" value="Unassembled WGS sequence"/>
</dbReference>
<feature type="compositionally biased region" description="Low complexity" evidence="1">
    <location>
        <begin position="430"/>
        <end position="443"/>
    </location>
</feature>
<sequence length="640" mass="70668">MARGVTAVQSRTRPTKDTISFPILTYSDALPRNDLRSLEVSQHQAQPAMVGQWDFSQPSTGDGWFRKPPAGQDASFDFRITTPPDQAIQTTRSGRTQTEEHMIGIALGSPGLLTKDEPLPPPRFDPSIFAEGDSAHKPSKWKKIGGFFKAKNALTSLPDSTQESEAKPQSNDYQLPEKPQKARLRKDSIEEWPKIEIDPRNMPGRSIQAPQRSRTLSLGSKPPKVTPTVTPSAQGLLLSVDIPDVQMERYSVMFSEVVKKNQKPSLLVRRAKTLDNLRVPDANGFIKPPTPPPMPQRRATSPAQSSFTLFPTSQPSKAAQVLSTQNFSRGPLVRANTLPVQSPSKMPPPQLHHGSNTGSQSSFESPVIPKLFTELSNTPRSSNSYDKPLPAINLEPRTTPTPLKKSAQPEKKTPSPQKTRPQQSVQSHNTAATTPAAQPQIHPQQRKDSLPRFIEKQPQITSPQHKTTQNQPNQAPNHRRNNDSVRPRLRVETESRRQPPTKGILSPSTSRGSPSALNATQSKIDRIMSPLSASAGPKSGVSPAESTRMPFADAVETLDAAEEEHIPEPRRPIPKVEISIARSVSVSRAKRQVLVPIGMRVDHLDPEERVVHRRPMTPQITDAHRGHRPGVSQELRIECL</sequence>
<feature type="region of interest" description="Disordered" evidence="1">
    <location>
        <begin position="279"/>
        <end position="518"/>
    </location>
</feature>
<feature type="compositionally biased region" description="Polar residues" evidence="1">
    <location>
        <begin position="353"/>
        <end position="364"/>
    </location>
</feature>